<dbReference type="Gene3D" id="3.20.20.140">
    <property type="entry name" value="Metal-dependent hydrolases"/>
    <property type="match status" value="1"/>
</dbReference>
<evidence type="ECO:0000313" key="2">
    <source>
        <dbReference type="EMBL" id="PLW87456.1"/>
    </source>
</evidence>
<feature type="signal peptide" evidence="1">
    <location>
        <begin position="1"/>
        <end position="18"/>
    </location>
</feature>
<dbReference type="EMBL" id="PKUR01000001">
    <property type="protein sequence ID" value="PLW87456.1"/>
    <property type="molecule type" value="Genomic_DNA"/>
</dbReference>
<reference evidence="2 3" key="1">
    <citation type="submission" date="2018-01" db="EMBL/GenBank/DDBJ databases">
        <title>The draft genome sequence of Halioglobus japonicus S1-36.</title>
        <authorList>
            <person name="Du Z.-J."/>
            <person name="Shi M.-J."/>
        </authorList>
    </citation>
    <scope>NUCLEOTIDE SEQUENCE [LARGE SCALE GENOMIC DNA]</scope>
    <source>
        <strain evidence="2 3">S1-36</strain>
    </source>
</reference>
<comment type="caution">
    <text evidence="2">The sequence shown here is derived from an EMBL/GenBank/DDBJ whole genome shotgun (WGS) entry which is preliminary data.</text>
</comment>
<dbReference type="InterPro" id="IPR022028">
    <property type="entry name" value="DUF3604"/>
</dbReference>
<feature type="chain" id="PRO_5042829634" description="DUF3604 domain-containing protein" evidence="1">
    <location>
        <begin position="19"/>
        <end position="620"/>
    </location>
</feature>
<keyword evidence="3" id="KW-1185">Reference proteome</keyword>
<dbReference type="AlphaFoldDB" id="A0AAP8MGM7"/>
<name>A0AAP8MGM7_9GAMM</name>
<accession>A0AAP8MGM7</accession>
<gene>
    <name evidence="2" type="ORF">C0029_02375</name>
</gene>
<protein>
    <recommendedName>
        <fullName evidence="4">DUF3604 domain-containing protein</fullName>
    </recommendedName>
</protein>
<evidence type="ECO:0000313" key="3">
    <source>
        <dbReference type="Proteomes" id="UP000235162"/>
    </source>
</evidence>
<dbReference type="RefSeq" id="WP_102106096.1">
    <property type="nucleotide sequence ID" value="NZ_BMYL01000001.1"/>
</dbReference>
<evidence type="ECO:0000256" key="1">
    <source>
        <dbReference type="SAM" id="SignalP"/>
    </source>
</evidence>
<dbReference type="Pfam" id="PF12228">
    <property type="entry name" value="DUF3604"/>
    <property type="match status" value="1"/>
</dbReference>
<proteinExistence type="predicted"/>
<sequence>MRGLFTVAALLAATSVSAADKQLLWGDTHLHTNNSFDAITIGNRTIGPAEAYRYAKGEPVVHPYHRARVQIGEPLDFLVVSDHAEYLGTVRYIYENGVPTEGLGVFETLAAWFSSAVITFGIETKYGPLVFGSRLPVAEDPKIAGERIIEEGMPMGGLPPMPDVERSVWQEITNAADAANEPGEFTALIGWEWSSNAGGVNMHRIVITDSGAETAQQYQPFSFLNSPFPEDLWAWLEKASASTQADFIAIPHNSNISKGYMFDKRTLRGEDFSPEYIALRAKWETVTEVTQIKGDSETHPTLSPDDEFADFETFDFYIQQDETPYVVAPGDYVRSGLRAGLEVQQALGDNPFQFGLIGSSDAHSGLAGAEEDNFHGKFAADSTPESKQGLVDLGDRRTPVGWDMAAAGLAAVWAEENTREAIMRALKRREVYATSGPRIGVRFFAGYEYGEGILDSAEFYAEAAAGGVPMGGELAARGDTAPEFLLIAEKEADGANLDRVQIVKGWVDEDGTSYEQVFDVVWSGERVPDENGDLPGVGSTVNIDNASYANTIGAARLQARWQDPDFNAEQHAFYYARVLEIPTPRHSLYDAVAMGEPLPAEVPATVQDRAYTSPIWYRPQ</sequence>
<organism evidence="2 3">
    <name type="scientific">Halioglobus japonicus</name>
    <dbReference type="NCBI Taxonomy" id="930805"/>
    <lineage>
        <taxon>Bacteria</taxon>
        <taxon>Pseudomonadati</taxon>
        <taxon>Pseudomonadota</taxon>
        <taxon>Gammaproteobacteria</taxon>
        <taxon>Cellvibrionales</taxon>
        <taxon>Halieaceae</taxon>
        <taxon>Halioglobus</taxon>
    </lineage>
</organism>
<keyword evidence="1" id="KW-0732">Signal</keyword>
<dbReference type="Proteomes" id="UP000235162">
    <property type="component" value="Unassembled WGS sequence"/>
</dbReference>
<evidence type="ECO:0008006" key="4">
    <source>
        <dbReference type="Google" id="ProtNLM"/>
    </source>
</evidence>